<dbReference type="GO" id="GO:0044715">
    <property type="term" value="F:8-oxo-dGDP phosphatase activity"/>
    <property type="evidence" value="ECO:0007669"/>
    <property type="project" value="TreeGrafter"/>
</dbReference>
<organism evidence="18 19">
    <name type="scientific">Erythrobacter litoralis</name>
    <dbReference type="NCBI Taxonomy" id="39960"/>
    <lineage>
        <taxon>Bacteria</taxon>
        <taxon>Pseudomonadati</taxon>
        <taxon>Pseudomonadota</taxon>
        <taxon>Alphaproteobacteria</taxon>
        <taxon>Sphingomonadales</taxon>
        <taxon>Erythrobacteraceae</taxon>
        <taxon>Erythrobacter/Porphyrobacter group</taxon>
        <taxon>Erythrobacter</taxon>
    </lineage>
</organism>
<evidence type="ECO:0000313" key="19">
    <source>
        <dbReference type="Proteomes" id="UP000027866"/>
    </source>
</evidence>
<evidence type="ECO:0000256" key="14">
    <source>
        <dbReference type="ARBA" id="ARBA00041592"/>
    </source>
</evidence>
<dbReference type="Proteomes" id="UP000027866">
    <property type="component" value="Unassembled WGS sequence"/>
</dbReference>
<dbReference type="PATRIC" id="fig|39960.10.peg.1838"/>
<dbReference type="GO" id="GO:0046872">
    <property type="term" value="F:metal ion binding"/>
    <property type="evidence" value="ECO:0007669"/>
    <property type="project" value="UniProtKB-KW"/>
</dbReference>
<keyword evidence="9" id="KW-0234">DNA repair</keyword>
<evidence type="ECO:0000256" key="8">
    <source>
        <dbReference type="ARBA" id="ARBA00022842"/>
    </source>
</evidence>
<evidence type="ECO:0000256" key="5">
    <source>
        <dbReference type="ARBA" id="ARBA00022723"/>
    </source>
</evidence>
<evidence type="ECO:0000256" key="7">
    <source>
        <dbReference type="ARBA" id="ARBA00022801"/>
    </source>
</evidence>
<keyword evidence="19" id="KW-1185">Reference proteome</keyword>
<comment type="catalytic activity">
    <reaction evidence="10">
        <text>8-oxo-dGTP + H2O = 8-oxo-dGMP + diphosphate + H(+)</text>
        <dbReference type="Rhea" id="RHEA:31575"/>
        <dbReference type="ChEBI" id="CHEBI:15377"/>
        <dbReference type="ChEBI" id="CHEBI:15378"/>
        <dbReference type="ChEBI" id="CHEBI:33019"/>
        <dbReference type="ChEBI" id="CHEBI:63224"/>
        <dbReference type="ChEBI" id="CHEBI:77896"/>
        <dbReference type="EC" id="3.6.1.55"/>
    </reaction>
</comment>
<keyword evidence="4" id="KW-0235">DNA replication</keyword>
<comment type="catalytic activity">
    <reaction evidence="11">
        <text>8-oxo-GTP + H2O = 8-oxo-GMP + diphosphate + H(+)</text>
        <dbReference type="Rhea" id="RHEA:67616"/>
        <dbReference type="ChEBI" id="CHEBI:15377"/>
        <dbReference type="ChEBI" id="CHEBI:15378"/>
        <dbReference type="ChEBI" id="CHEBI:33019"/>
        <dbReference type="ChEBI" id="CHEBI:143553"/>
        <dbReference type="ChEBI" id="CHEBI:145694"/>
    </reaction>
</comment>
<evidence type="ECO:0000256" key="3">
    <source>
        <dbReference type="ARBA" id="ARBA00022457"/>
    </source>
</evidence>
<dbReference type="GO" id="GO:0035539">
    <property type="term" value="F:8-oxo-7,8-dihydrodeoxyguanosine triphosphate pyrophosphatase activity"/>
    <property type="evidence" value="ECO:0007669"/>
    <property type="project" value="UniProtKB-EC"/>
</dbReference>
<dbReference type="GO" id="GO:0006260">
    <property type="term" value="P:DNA replication"/>
    <property type="evidence" value="ECO:0007669"/>
    <property type="project" value="UniProtKB-KW"/>
</dbReference>
<keyword evidence="7" id="KW-0378">Hydrolase</keyword>
<dbReference type="Pfam" id="PF00293">
    <property type="entry name" value="NUDIX"/>
    <property type="match status" value="1"/>
</dbReference>
<dbReference type="PROSITE" id="PS51462">
    <property type="entry name" value="NUDIX"/>
    <property type="match status" value="1"/>
</dbReference>
<dbReference type="InterPro" id="IPR047127">
    <property type="entry name" value="MutT-like"/>
</dbReference>
<dbReference type="CDD" id="cd03425">
    <property type="entry name" value="NUDIX_MutT_NudA_like"/>
    <property type="match status" value="1"/>
</dbReference>
<comment type="cofactor">
    <cofactor evidence="1">
        <name>Mg(2+)</name>
        <dbReference type="ChEBI" id="CHEBI:18420"/>
    </cofactor>
</comment>
<evidence type="ECO:0000259" key="17">
    <source>
        <dbReference type="PROSITE" id="PS51462"/>
    </source>
</evidence>
<evidence type="ECO:0000256" key="6">
    <source>
        <dbReference type="ARBA" id="ARBA00022763"/>
    </source>
</evidence>
<sequence length="149" mass="16310">MAEKNSDNARGFLAVSAGALQRSDGLWLMHQRPLHKDHGGLWEFPGGKVEDYEKPAESLVRELREELGITLRAADLGPAAFAEESEVTGGVPIVILLYIVRVWKGEPRALEGGRIDWFDPEGIARLAKPPLDSELAGRLFVDRAAATLP</sequence>
<dbReference type="PANTHER" id="PTHR47707">
    <property type="entry name" value="8-OXO-DGTP DIPHOSPHATASE"/>
    <property type="match status" value="1"/>
</dbReference>
<evidence type="ECO:0000256" key="4">
    <source>
        <dbReference type="ARBA" id="ARBA00022705"/>
    </source>
</evidence>
<protein>
    <recommendedName>
        <fullName evidence="13">8-oxo-dGTP diphosphatase</fullName>
        <ecNumber evidence="12">3.6.1.55</ecNumber>
    </recommendedName>
    <alternativeName>
        <fullName evidence="16">7,8-dihydro-8-oxoguanine-triphosphatase</fullName>
    </alternativeName>
    <alternativeName>
        <fullName evidence="15">Mutator protein MutT</fullName>
    </alternativeName>
    <alternativeName>
        <fullName evidence="14">dGTP pyrophosphohydrolase</fullName>
    </alternativeName>
</protein>
<dbReference type="AlphaFoldDB" id="A0A074N3L9"/>
<comment type="similarity">
    <text evidence="2">Belongs to the Nudix hydrolase family.</text>
</comment>
<keyword evidence="6" id="KW-0227">DNA damage</keyword>
<evidence type="ECO:0000256" key="11">
    <source>
        <dbReference type="ARBA" id="ARBA00036904"/>
    </source>
</evidence>
<dbReference type="GO" id="GO:0008413">
    <property type="term" value="F:8-oxo-7,8-dihydroguanosine triphosphate pyrophosphatase activity"/>
    <property type="evidence" value="ECO:0007669"/>
    <property type="project" value="TreeGrafter"/>
</dbReference>
<evidence type="ECO:0000256" key="12">
    <source>
        <dbReference type="ARBA" id="ARBA00038905"/>
    </source>
</evidence>
<keyword evidence="8" id="KW-0460">Magnesium</keyword>
<dbReference type="PRINTS" id="PR00502">
    <property type="entry name" value="NUDIXFAMILY"/>
</dbReference>
<evidence type="ECO:0000256" key="13">
    <source>
        <dbReference type="ARBA" id="ARBA00040794"/>
    </source>
</evidence>
<gene>
    <name evidence="18" type="ORF">EH32_06580</name>
</gene>
<dbReference type="GO" id="GO:0006281">
    <property type="term" value="P:DNA repair"/>
    <property type="evidence" value="ECO:0007669"/>
    <property type="project" value="UniProtKB-KW"/>
</dbReference>
<dbReference type="InterPro" id="IPR020476">
    <property type="entry name" value="Nudix_hydrolase"/>
</dbReference>
<dbReference type="EC" id="3.6.1.55" evidence="12"/>
<evidence type="ECO:0000256" key="16">
    <source>
        <dbReference type="ARBA" id="ARBA00042798"/>
    </source>
</evidence>
<dbReference type="InterPro" id="IPR000086">
    <property type="entry name" value="NUDIX_hydrolase_dom"/>
</dbReference>
<dbReference type="Gene3D" id="3.90.79.10">
    <property type="entry name" value="Nucleoside Triphosphate Pyrophosphohydrolase"/>
    <property type="match status" value="1"/>
</dbReference>
<reference evidence="18 19" key="1">
    <citation type="submission" date="2014-04" db="EMBL/GenBank/DDBJ databases">
        <title>A comprehensive comparison of genomes of Erythrobacter spp. Strains.</title>
        <authorList>
            <person name="Zheng Q."/>
        </authorList>
    </citation>
    <scope>NUCLEOTIDE SEQUENCE [LARGE SCALE GENOMIC DNA]</scope>
    <source>
        <strain evidence="18 19">DSM 8509</strain>
    </source>
</reference>
<evidence type="ECO:0000256" key="1">
    <source>
        <dbReference type="ARBA" id="ARBA00001946"/>
    </source>
</evidence>
<keyword evidence="3" id="KW-0515">Mutator protein</keyword>
<evidence type="ECO:0000256" key="2">
    <source>
        <dbReference type="ARBA" id="ARBA00005582"/>
    </source>
</evidence>
<comment type="caution">
    <text evidence="18">The sequence shown here is derived from an EMBL/GenBank/DDBJ whole genome shotgun (WGS) entry which is preliminary data.</text>
</comment>
<evidence type="ECO:0000256" key="10">
    <source>
        <dbReference type="ARBA" id="ARBA00035861"/>
    </source>
</evidence>
<proteinExistence type="inferred from homology"/>
<evidence type="ECO:0000256" key="15">
    <source>
        <dbReference type="ARBA" id="ARBA00041979"/>
    </source>
</evidence>
<evidence type="ECO:0000256" key="9">
    <source>
        <dbReference type="ARBA" id="ARBA00023204"/>
    </source>
</evidence>
<feature type="domain" description="Nudix hydrolase" evidence="17">
    <location>
        <begin position="10"/>
        <end position="139"/>
    </location>
</feature>
<dbReference type="SUPFAM" id="SSF55811">
    <property type="entry name" value="Nudix"/>
    <property type="match status" value="1"/>
</dbReference>
<dbReference type="InterPro" id="IPR015797">
    <property type="entry name" value="NUDIX_hydrolase-like_dom_sf"/>
</dbReference>
<dbReference type="EMBL" id="JMIX01000003">
    <property type="protein sequence ID" value="KEO98768.1"/>
    <property type="molecule type" value="Genomic_DNA"/>
</dbReference>
<name>A0A074N3L9_9SPHN</name>
<accession>A0A074N3L9</accession>
<dbReference type="PANTHER" id="PTHR47707:SF1">
    <property type="entry name" value="NUDIX HYDROLASE FAMILY PROTEIN"/>
    <property type="match status" value="1"/>
</dbReference>
<evidence type="ECO:0000313" key="18">
    <source>
        <dbReference type="EMBL" id="KEO98768.1"/>
    </source>
</evidence>
<keyword evidence="5" id="KW-0479">Metal-binding</keyword>
<dbReference type="KEGG" id="elq:Ga0102493_112743"/>
<dbReference type="GO" id="GO:0044716">
    <property type="term" value="F:8-oxo-GDP phosphatase activity"/>
    <property type="evidence" value="ECO:0007669"/>
    <property type="project" value="TreeGrafter"/>
</dbReference>